<evidence type="ECO:0000256" key="4">
    <source>
        <dbReference type="ARBA" id="ARBA00022729"/>
    </source>
</evidence>
<dbReference type="Proteomes" id="UP001632038">
    <property type="component" value="Unassembled WGS sequence"/>
</dbReference>
<keyword evidence="4 6" id="KW-0732">Signal</keyword>
<proteinExistence type="inferred from homology"/>
<keyword evidence="2" id="KW-0052">Apoplast</keyword>
<dbReference type="EMBL" id="JAVIJP010000066">
    <property type="protein sequence ID" value="KAL3619670.1"/>
    <property type="molecule type" value="Genomic_DNA"/>
</dbReference>
<dbReference type="PANTHER" id="PTHR31279">
    <property type="entry name" value="PROTEIN EXORDIUM-LIKE 5"/>
    <property type="match status" value="1"/>
</dbReference>
<organism evidence="7 8">
    <name type="scientific">Castilleja foliolosa</name>
    <dbReference type="NCBI Taxonomy" id="1961234"/>
    <lineage>
        <taxon>Eukaryota</taxon>
        <taxon>Viridiplantae</taxon>
        <taxon>Streptophyta</taxon>
        <taxon>Embryophyta</taxon>
        <taxon>Tracheophyta</taxon>
        <taxon>Spermatophyta</taxon>
        <taxon>Magnoliopsida</taxon>
        <taxon>eudicotyledons</taxon>
        <taxon>Gunneridae</taxon>
        <taxon>Pentapetalae</taxon>
        <taxon>asterids</taxon>
        <taxon>lamiids</taxon>
        <taxon>Lamiales</taxon>
        <taxon>Orobanchaceae</taxon>
        <taxon>Pedicularideae</taxon>
        <taxon>Castillejinae</taxon>
        <taxon>Castilleja</taxon>
    </lineage>
</organism>
<feature type="chain" id="PRO_5044876329" evidence="6">
    <location>
        <begin position="24"/>
        <end position="183"/>
    </location>
</feature>
<dbReference type="InterPro" id="IPR006766">
    <property type="entry name" value="EXORDIUM-like"/>
</dbReference>
<evidence type="ECO:0000256" key="5">
    <source>
        <dbReference type="ARBA" id="ARBA00023591"/>
    </source>
</evidence>
<name>A0ABD3BQD6_9LAMI</name>
<dbReference type="PANTHER" id="PTHR31279:SF54">
    <property type="entry name" value="PROTEIN EXORDIUM-RELATED"/>
    <property type="match status" value="1"/>
</dbReference>
<evidence type="ECO:0000313" key="7">
    <source>
        <dbReference type="EMBL" id="KAL3619670.1"/>
    </source>
</evidence>
<dbReference type="AlphaFoldDB" id="A0ABD3BQD6"/>
<evidence type="ECO:0000256" key="6">
    <source>
        <dbReference type="SAM" id="SignalP"/>
    </source>
</evidence>
<evidence type="ECO:0000256" key="3">
    <source>
        <dbReference type="ARBA" id="ARBA00022525"/>
    </source>
</evidence>
<evidence type="ECO:0000256" key="1">
    <source>
        <dbReference type="ARBA" id="ARBA00004271"/>
    </source>
</evidence>
<dbReference type="GO" id="GO:0048046">
    <property type="term" value="C:apoplast"/>
    <property type="evidence" value="ECO:0007669"/>
    <property type="project" value="UniProtKB-SubCell"/>
</dbReference>
<comment type="caution">
    <text evidence="7">The sequence shown here is derived from an EMBL/GenBank/DDBJ whole genome shotgun (WGS) entry which is preliminary data.</text>
</comment>
<keyword evidence="8" id="KW-1185">Reference proteome</keyword>
<sequence length="183" mass="19550">MFSNTSEILSFLVLFGLFSVAFSVADEAWVILPPFGKTVAATIELDEAMTEFSVELCVPINKYKVFNMNQPYSETDIDIVRRNWAECFLEGLDGIVMSLSGLLAGTATNPFGSGFYQGPSEAPLEAATACPGVYAKGAYPGYAGDLLVEPTTGASYNALGPNGRKYLLPAIYDPSTSKCATLV</sequence>
<dbReference type="Pfam" id="PF04674">
    <property type="entry name" value="Phi_1"/>
    <property type="match status" value="1"/>
</dbReference>
<protein>
    <submittedName>
        <fullName evidence="7">Uncharacterized protein</fullName>
    </submittedName>
</protein>
<comment type="similarity">
    <text evidence="5">Belongs to the EXORDIUM family.</text>
</comment>
<comment type="subcellular location">
    <subcellularLocation>
        <location evidence="1">Secreted</location>
        <location evidence="1">Extracellular space</location>
        <location evidence="1">Apoplast</location>
    </subcellularLocation>
</comment>
<reference evidence="8" key="1">
    <citation type="journal article" date="2024" name="IScience">
        <title>Strigolactones Initiate the Formation of Haustorium-like Structures in Castilleja.</title>
        <authorList>
            <person name="Buerger M."/>
            <person name="Peterson D."/>
            <person name="Chory J."/>
        </authorList>
    </citation>
    <scope>NUCLEOTIDE SEQUENCE [LARGE SCALE GENOMIC DNA]</scope>
</reference>
<gene>
    <name evidence="7" type="ORF">CASFOL_034582</name>
</gene>
<evidence type="ECO:0000313" key="8">
    <source>
        <dbReference type="Proteomes" id="UP001632038"/>
    </source>
</evidence>
<keyword evidence="3" id="KW-0964">Secreted</keyword>
<evidence type="ECO:0000256" key="2">
    <source>
        <dbReference type="ARBA" id="ARBA00022523"/>
    </source>
</evidence>
<feature type="signal peptide" evidence="6">
    <location>
        <begin position="1"/>
        <end position="23"/>
    </location>
</feature>
<accession>A0ABD3BQD6</accession>